<dbReference type="InterPro" id="IPR000850">
    <property type="entry name" value="Adenylat/UMP-CMP_kin"/>
</dbReference>
<dbReference type="PROSITE" id="PS00113">
    <property type="entry name" value="ADENYLATE_KINASE"/>
    <property type="match status" value="1"/>
</dbReference>
<evidence type="ECO:0000256" key="3">
    <source>
        <dbReference type="ARBA" id="ARBA00022741"/>
    </source>
</evidence>
<evidence type="ECO:0000256" key="4">
    <source>
        <dbReference type="ARBA" id="ARBA00022777"/>
    </source>
</evidence>
<feature type="binding site" evidence="5">
    <location>
        <position position="149"/>
    </location>
    <ligand>
        <name>Zn(2+)</name>
        <dbReference type="ChEBI" id="CHEBI:29105"/>
        <note>structural</note>
    </ligand>
</feature>
<keyword evidence="3 5" id="KW-0547">Nucleotide-binding</keyword>
<dbReference type="GO" id="GO:0008270">
    <property type="term" value="F:zinc ion binding"/>
    <property type="evidence" value="ECO:0007669"/>
    <property type="project" value="UniProtKB-UniRule"/>
</dbReference>
<dbReference type="Gene3D" id="3.40.50.300">
    <property type="entry name" value="P-loop containing nucleotide triphosphate hydrolases"/>
    <property type="match status" value="1"/>
</dbReference>
<keyword evidence="4 5" id="KW-0418">Kinase</keyword>
<feature type="binding site" evidence="5">
    <location>
        <position position="167"/>
    </location>
    <ligand>
        <name>AMP</name>
        <dbReference type="ChEBI" id="CHEBI:456215"/>
    </ligand>
</feature>
<organism evidence="9 10">
    <name type="scientific">Candidatus Woesebacteria bacterium GW2011_GWA1_37_7</name>
    <dbReference type="NCBI Taxonomy" id="1618545"/>
    <lineage>
        <taxon>Bacteria</taxon>
        <taxon>Candidatus Woeseibacteriota</taxon>
    </lineage>
</organism>
<sequence>MIIIILGPQGSGKGTQAKLLAEKYKLFHLEAGKILREVSEGNSRIKKMIDNGILISEDEMLGFVKNELKSNKINIAKIIFDGYPRTLKQYVVYKNWLKEEGQKEDYVIYLDLSEKESIRRLSARRVCDKCGQIYNLLTNPPKTNSCDECGGKLVQRDDDKPETIKKRLALFNHETKPLLAIFDKLGILIKINGEKPIEEIFNDIVRKLSSSK</sequence>
<dbReference type="GO" id="GO:0004017">
    <property type="term" value="F:AMP kinase activity"/>
    <property type="evidence" value="ECO:0007669"/>
    <property type="project" value="UniProtKB-UniRule"/>
</dbReference>
<dbReference type="InterPro" id="IPR007862">
    <property type="entry name" value="Adenylate_kinase_lid-dom"/>
</dbReference>
<proteinExistence type="inferred from homology"/>
<dbReference type="InterPro" id="IPR033690">
    <property type="entry name" value="Adenylat_kinase_CS"/>
</dbReference>
<dbReference type="InterPro" id="IPR027417">
    <property type="entry name" value="P-loop_NTPase"/>
</dbReference>
<dbReference type="AlphaFoldDB" id="A0A0G0HFT5"/>
<feature type="binding site" evidence="5">
    <location>
        <position position="124"/>
    </location>
    <ligand>
        <name>ATP</name>
        <dbReference type="ChEBI" id="CHEBI:30616"/>
    </ligand>
</feature>
<evidence type="ECO:0000256" key="5">
    <source>
        <dbReference type="HAMAP-Rule" id="MF_00235"/>
    </source>
</evidence>
<dbReference type="Pfam" id="PF00406">
    <property type="entry name" value="ADK"/>
    <property type="match status" value="1"/>
</dbReference>
<evidence type="ECO:0000256" key="7">
    <source>
        <dbReference type="RuleBase" id="RU003331"/>
    </source>
</evidence>
<keyword evidence="5" id="KW-0963">Cytoplasm</keyword>
<keyword evidence="5" id="KW-0479">Metal-binding</keyword>
<comment type="similarity">
    <text evidence="5 6">Belongs to the adenylate kinase family.</text>
</comment>
<feature type="binding site" evidence="5">
    <location>
        <position position="146"/>
    </location>
    <ligand>
        <name>Zn(2+)</name>
        <dbReference type="ChEBI" id="CHEBI:29105"/>
        <note>structural</note>
    </ligand>
</feature>
<accession>A0A0G0HFT5</accession>
<feature type="binding site" evidence="5">
    <location>
        <position position="156"/>
    </location>
    <ligand>
        <name>AMP</name>
        <dbReference type="ChEBI" id="CHEBI:456215"/>
    </ligand>
</feature>
<keyword evidence="2 5" id="KW-0545">Nucleotide biosynthesis</keyword>
<dbReference type="STRING" id="1618545.US53_C0019G0023"/>
<evidence type="ECO:0000256" key="6">
    <source>
        <dbReference type="RuleBase" id="RU003330"/>
    </source>
</evidence>
<name>A0A0G0HFT5_9BACT</name>
<dbReference type="PANTHER" id="PTHR23359">
    <property type="entry name" value="NUCLEOTIDE KINASE"/>
    <property type="match status" value="1"/>
</dbReference>
<dbReference type="HAMAP" id="MF_00235">
    <property type="entry name" value="Adenylate_kinase_Adk"/>
    <property type="match status" value="1"/>
</dbReference>
<protein>
    <recommendedName>
        <fullName evidence="5 7">Adenylate kinase</fullName>
        <shortName evidence="5">AK</shortName>
        <ecNumber evidence="5 7">2.7.4.3</ecNumber>
    </recommendedName>
    <alternativeName>
        <fullName evidence="5">ATP-AMP transphosphorylase</fullName>
    </alternativeName>
    <alternativeName>
        <fullName evidence="5">ATP:AMP phosphotransferase</fullName>
    </alternativeName>
    <alternativeName>
        <fullName evidence="5">Adenylate monophosphate kinase</fullName>
    </alternativeName>
</protein>
<reference evidence="9 10" key="1">
    <citation type="journal article" date="2015" name="Nature">
        <title>rRNA introns, odd ribosomes, and small enigmatic genomes across a large radiation of phyla.</title>
        <authorList>
            <person name="Brown C.T."/>
            <person name="Hug L.A."/>
            <person name="Thomas B.C."/>
            <person name="Sharon I."/>
            <person name="Castelle C.J."/>
            <person name="Singh A."/>
            <person name="Wilkins M.J."/>
            <person name="Williams K.H."/>
            <person name="Banfield J.F."/>
        </authorList>
    </citation>
    <scope>NUCLEOTIDE SEQUENCE [LARGE SCALE GENOMIC DNA]</scope>
</reference>
<comment type="pathway">
    <text evidence="5">Purine metabolism; AMP biosynthesis via salvage pathway; AMP from ADP: step 1/1.</text>
</comment>
<keyword evidence="5 7" id="KW-0067">ATP-binding</keyword>
<comment type="subcellular location">
    <subcellularLocation>
        <location evidence="5 7">Cytoplasm</location>
    </subcellularLocation>
</comment>
<evidence type="ECO:0000256" key="2">
    <source>
        <dbReference type="ARBA" id="ARBA00022727"/>
    </source>
</evidence>
<comment type="caution">
    <text evidence="5">Lacks conserved residue(s) required for the propagation of feature annotation.</text>
</comment>
<feature type="binding site" evidence="5">
    <location>
        <position position="89"/>
    </location>
    <ligand>
        <name>AMP</name>
        <dbReference type="ChEBI" id="CHEBI:456215"/>
    </ligand>
</feature>
<dbReference type="EMBL" id="LBTI01000019">
    <property type="protein sequence ID" value="KKQ37395.1"/>
    <property type="molecule type" value="Genomic_DNA"/>
</dbReference>
<feature type="binding site" evidence="5">
    <location>
        <position position="127"/>
    </location>
    <ligand>
        <name>Zn(2+)</name>
        <dbReference type="ChEBI" id="CHEBI:29105"/>
        <note>structural</note>
    </ligand>
</feature>
<feature type="domain" description="Adenylate kinase active site lid" evidence="8">
    <location>
        <begin position="124"/>
        <end position="158"/>
    </location>
</feature>
<dbReference type="GO" id="GO:0005737">
    <property type="term" value="C:cytoplasm"/>
    <property type="evidence" value="ECO:0007669"/>
    <property type="project" value="UniProtKB-SubCell"/>
</dbReference>
<dbReference type="GO" id="GO:0005524">
    <property type="term" value="F:ATP binding"/>
    <property type="evidence" value="ECO:0007669"/>
    <property type="project" value="UniProtKB-UniRule"/>
</dbReference>
<dbReference type="UniPathway" id="UPA00588">
    <property type="reaction ID" value="UER00649"/>
</dbReference>
<comment type="domain">
    <text evidence="5">Consists of three domains, a large central CORE domain and two small peripheral domains, NMPbind and LID, which undergo movements during catalysis. The LID domain closes over the site of phosphoryl transfer upon ATP binding. Assembling and dissambling the active center during each catalytic cycle provides an effective means to prevent ATP hydrolysis. Some bacteria have evolved a zinc-coordinating structure that stabilizes the LID domain.</text>
</comment>
<feature type="binding site" evidence="5">
    <location>
        <begin position="53"/>
        <end position="55"/>
    </location>
    <ligand>
        <name>AMP</name>
        <dbReference type="ChEBI" id="CHEBI:456215"/>
    </ligand>
</feature>
<evidence type="ECO:0000259" key="8">
    <source>
        <dbReference type="Pfam" id="PF05191"/>
    </source>
</evidence>
<feature type="binding site" evidence="5">
    <location>
        <begin position="133"/>
        <end position="134"/>
    </location>
    <ligand>
        <name>ATP</name>
        <dbReference type="ChEBI" id="CHEBI:30616"/>
    </ligand>
</feature>
<dbReference type="SUPFAM" id="SSF52540">
    <property type="entry name" value="P-loop containing nucleoside triphosphate hydrolases"/>
    <property type="match status" value="1"/>
</dbReference>
<evidence type="ECO:0000256" key="1">
    <source>
        <dbReference type="ARBA" id="ARBA00022679"/>
    </source>
</evidence>
<dbReference type="CDD" id="cd01428">
    <property type="entry name" value="ADK"/>
    <property type="match status" value="1"/>
</dbReference>
<dbReference type="SUPFAM" id="SSF57774">
    <property type="entry name" value="Microbial and mitochondrial ADK, insert 'zinc finger' domain"/>
    <property type="match status" value="1"/>
</dbReference>
<dbReference type="InterPro" id="IPR036193">
    <property type="entry name" value="ADK_active_lid_dom_sf"/>
</dbReference>
<dbReference type="Pfam" id="PF05191">
    <property type="entry name" value="ADK_lid"/>
    <property type="match status" value="1"/>
</dbReference>
<feature type="binding site" evidence="5">
    <location>
        <begin position="82"/>
        <end position="85"/>
    </location>
    <ligand>
        <name>AMP</name>
        <dbReference type="ChEBI" id="CHEBI:456215"/>
    </ligand>
</feature>
<dbReference type="GO" id="GO:0044209">
    <property type="term" value="P:AMP salvage"/>
    <property type="evidence" value="ECO:0007669"/>
    <property type="project" value="UniProtKB-UniRule"/>
</dbReference>
<dbReference type="EC" id="2.7.4.3" evidence="5 7"/>
<dbReference type="PRINTS" id="PR00094">
    <property type="entry name" value="ADENYLTKNASE"/>
</dbReference>
<keyword evidence="5" id="KW-0862">Zinc</keyword>
<comment type="function">
    <text evidence="5">Catalyzes the reversible transfer of the terminal phosphate group between ATP and AMP. Plays an important role in cellular energy homeostasis and in adenine nucleotide metabolism.</text>
</comment>
<dbReference type="NCBIfam" id="TIGR01351">
    <property type="entry name" value="adk"/>
    <property type="match status" value="1"/>
</dbReference>
<comment type="subunit">
    <text evidence="5 7">Monomer.</text>
</comment>
<feature type="binding site" evidence="5">
    <location>
        <position position="36"/>
    </location>
    <ligand>
        <name>AMP</name>
        <dbReference type="ChEBI" id="CHEBI:456215"/>
    </ligand>
</feature>
<dbReference type="InterPro" id="IPR006259">
    <property type="entry name" value="Adenyl_kin_sub"/>
</dbReference>
<feature type="binding site" evidence="5">
    <location>
        <begin position="10"/>
        <end position="15"/>
    </location>
    <ligand>
        <name>ATP</name>
        <dbReference type="ChEBI" id="CHEBI:30616"/>
    </ligand>
</feature>
<evidence type="ECO:0000313" key="9">
    <source>
        <dbReference type="EMBL" id="KKQ37395.1"/>
    </source>
</evidence>
<dbReference type="Proteomes" id="UP000034591">
    <property type="component" value="Unassembled WGS sequence"/>
</dbReference>
<feature type="binding site" evidence="5">
    <location>
        <position position="195"/>
    </location>
    <ligand>
        <name>ATP</name>
        <dbReference type="ChEBI" id="CHEBI:30616"/>
    </ligand>
</feature>
<gene>
    <name evidence="5" type="primary">adk</name>
    <name evidence="9" type="ORF">US53_C0019G0023</name>
</gene>
<comment type="caution">
    <text evidence="9">The sequence shown here is derived from an EMBL/GenBank/DDBJ whole genome shotgun (WGS) entry which is preliminary data.</text>
</comment>
<dbReference type="PATRIC" id="fig|1618545.3.peg.309"/>
<keyword evidence="1 5" id="KW-0808">Transferase</keyword>
<evidence type="ECO:0000313" key="10">
    <source>
        <dbReference type="Proteomes" id="UP000034591"/>
    </source>
</evidence>
<feature type="binding site" evidence="5">
    <location>
        <position position="130"/>
    </location>
    <ligand>
        <name>Zn(2+)</name>
        <dbReference type="ChEBI" id="CHEBI:29105"/>
        <note>structural</note>
    </ligand>
</feature>
<comment type="catalytic activity">
    <reaction evidence="5 7">
        <text>AMP + ATP = 2 ADP</text>
        <dbReference type="Rhea" id="RHEA:12973"/>
        <dbReference type="ChEBI" id="CHEBI:30616"/>
        <dbReference type="ChEBI" id="CHEBI:456215"/>
        <dbReference type="ChEBI" id="CHEBI:456216"/>
        <dbReference type="EC" id="2.7.4.3"/>
    </reaction>
</comment>